<organism evidence="2 3">
    <name type="scientific">Hydrogenophaga intermedia</name>
    <dbReference type="NCBI Taxonomy" id="65786"/>
    <lineage>
        <taxon>Bacteria</taxon>
        <taxon>Pseudomonadati</taxon>
        <taxon>Pseudomonadota</taxon>
        <taxon>Betaproteobacteria</taxon>
        <taxon>Burkholderiales</taxon>
        <taxon>Comamonadaceae</taxon>
        <taxon>Hydrogenophaga</taxon>
    </lineage>
</organism>
<keyword evidence="1" id="KW-0732">Signal</keyword>
<keyword evidence="3" id="KW-1185">Reference proteome</keyword>
<evidence type="ECO:0000256" key="1">
    <source>
        <dbReference type="SAM" id="SignalP"/>
    </source>
</evidence>
<accession>A0A1L1PDL9</accession>
<sequence length="295" mass="33413" precursor="true">MNAWRAGWLVGLLTALPPAWADDEPRCGPVGPAGQQRCAMPDGSTLQRAMSADGRRAMALLRRWSDGSLAELRCAPTSLLPEDRGPCGHGGELAEVTLYREPGKPLGTVSHRRGVLIRQVIVNPQGGVVRSEEFVDNTFAPDRRIKRVYYPSGRLRHEIDLIEPPPEQYPGREGVGREFAESGQLTQEVEWVGGRERRIRQWHLNGRLKLDQTIRHLGRDELRETRSFYEDGTEAALNRERNGRLFGWQQYHAPGGALQREEEYGERGVLLRRKLYDPRGHLLRDERVNEDPSSS</sequence>
<dbReference type="EMBL" id="CCAE010000006">
    <property type="protein sequence ID" value="CDN86884.1"/>
    <property type="molecule type" value="Genomic_DNA"/>
</dbReference>
<reference evidence="3" key="1">
    <citation type="submission" date="2014-02" db="EMBL/GenBank/DDBJ databases">
        <authorList>
            <person name="Gan H."/>
        </authorList>
    </citation>
    <scope>NUCLEOTIDE SEQUENCE [LARGE SCALE GENOMIC DNA]</scope>
    <source>
        <strain evidence="3">S1</strain>
    </source>
</reference>
<evidence type="ECO:0000313" key="3">
    <source>
        <dbReference type="Proteomes" id="UP000028878"/>
    </source>
</evidence>
<name>A0A1L1PDL9_HYDIT</name>
<proteinExistence type="predicted"/>
<protein>
    <submittedName>
        <fullName evidence="2">MORN repeat protein</fullName>
    </submittedName>
</protein>
<feature type="chain" id="PRO_5009681390" evidence="1">
    <location>
        <begin position="22"/>
        <end position="295"/>
    </location>
</feature>
<dbReference type="Proteomes" id="UP000028878">
    <property type="component" value="Unassembled WGS sequence"/>
</dbReference>
<dbReference type="AlphaFoldDB" id="A0A1L1PDL9"/>
<dbReference type="Gene3D" id="3.90.930.1">
    <property type="match status" value="1"/>
</dbReference>
<reference evidence="3" key="2">
    <citation type="submission" date="2014-11" db="EMBL/GenBank/DDBJ databases">
        <title>Draft genome sequence of Hydrogenophaga intermedia S1.</title>
        <authorList>
            <person name="Gan H.M."/>
            <person name="Chew T.H."/>
            <person name="Stolz A."/>
        </authorList>
    </citation>
    <scope>NUCLEOTIDE SEQUENCE [LARGE SCALE GENOMIC DNA]</scope>
    <source>
        <strain evidence="3">S1</strain>
    </source>
</reference>
<gene>
    <name evidence="2" type="ORF">BN948_01302</name>
</gene>
<feature type="signal peptide" evidence="1">
    <location>
        <begin position="1"/>
        <end position="21"/>
    </location>
</feature>
<evidence type="ECO:0000313" key="2">
    <source>
        <dbReference type="EMBL" id="CDN86884.1"/>
    </source>
</evidence>
<dbReference type="RefSeq" id="WP_009520545.1">
    <property type="nucleotide sequence ID" value="NZ_CCAE010000006.1"/>
</dbReference>